<organism evidence="2 3">
    <name type="scientific">Culicoidibacter larvae</name>
    <dbReference type="NCBI Taxonomy" id="2579976"/>
    <lineage>
        <taxon>Bacteria</taxon>
        <taxon>Bacillati</taxon>
        <taxon>Bacillota</taxon>
        <taxon>Culicoidibacteria</taxon>
        <taxon>Culicoidibacterales</taxon>
        <taxon>Culicoidibacteraceae</taxon>
        <taxon>Culicoidibacter</taxon>
    </lineage>
</organism>
<name>A0A5R8QG01_9FIRM</name>
<feature type="transmembrane region" description="Helical" evidence="1">
    <location>
        <begin position="36"/>
        <end position="54"/>
    </location>
</feature>
<dbReference type="Proteomes" id="UP000306912">
    <property type="component" value="Unassembled WGS sequence"/>
</dbReference>
<dbReference type="RefSeq" id="WP_138190610.1">
    <property type="nucleotide sequence ID" value="NZ_VBWP01000003.1"/>
</dbReference>
<dbReference type="EMBL" id="VBWP01000003">
    <property type="protein sequence ID" value="TLG75403.1"/>
    <property type="molecule type" value="Genomic_DNA"/>
</dbReference>
<keyword evidence="1" id="KW-0472">Membrane</keyword>
<dbReference type="InParanoid" id="A0A5R8QG01"/>
<feature type="transmembrane region" description="Helical" evidence="1">
    <location>
        <begin position="106"/>
        <end position="130"/>
    </location>
</feature>
<evidence type="ECO:0000313" key="2">
    <source>
        <dbReference type="EMBL" id="TLG75403.1"/>
    </source>
</evidence>
<comment type="caution">
    <text evidence="2">The sequence shown here is derived from an EMBL/GenBank/DDBJ whole genome shotgun (WGS) entry which is preliminary data.</text>
</comment>
<gene>
    <name evidence="2" type="ORF">FEZ08_04965</name>
</gene>
<proteinExistence type="predicted"/>
<feature type="transmembrane region" description="Helical" evidence="1">
    <location>
        <begin position="12"/>
        <end position="30"/>
    </location>
</feature>
<sequence>MDTKSLKTLKNLYLTTAIIATVNAIPGFGFLFNLLFGIPALAVAILAIIQIVAAKKAKQSVAISVLALVTGTIGFISAIIILLAMISDGGSSSYYMNSYGSSGNPVFGFAMLIGFCAWAMFVVTTVLHYVQFAKINKMIKMESFNQQQY</sequence>
<keyword evidence="1" id="KW-0812">Transmembrane</keyword>
<accession>A0A5R8QG01</accession>
<dbReference type="AlphaFoldDB" id="A0A5R8QG01"/>
<feature type="transmembrane region" description="Helical" evidence="1">
    <location>
        <begin position="61"/>
        <end position="86"/>
    </location>
</feature>
<evidence type="ECO:0000313" key="3">
    <source>
        <dbReference type="Proteomes" id="UP000306912"/>
    </source>
</evidence>
<reference evidence="2 3" key="1">
    <citation type="submission" date="2019-05" db="EMBL/GenBank/DDBJ databases">
        <title>Culicoidintestinum kansasii gen. nov., sp. nov. from the gastrointestinal tract of the biting midge, Culicoides sonorensis.</title>
        <authorList>
            <person name="Neupane S."/>
            <person name="Ghosh A."/>
            <person name="Gunther S."/>
            <person name="Martin K."/>
            <person name="Zurek L."/>
        </authorList>
    </citation>
    <scope>NUCLEOTIDE SEQUENCE [LARGE SCALE GENOMIC DNA]</scope>
    <source>
        <strain evidence="2 3">CS-1</strain>
    </source>
</reference>
<keyword evidence="3" id="KW-1185">Reference proteome</keyword>
<evidence type="ECO:0000256" key="1">
    <source>
        <dbReference type="SAM" id="Phobius"/>
    </source>
</evidence>
<protein>
    <submittedName>
        <fullName evidence="2">Uncharacterized protein</fullName>
    </submittedName>
</protein>
<keyword evidence="1" id="KW-1133">Transmembrane helix</keyword>